<feature type="domain" description="Polymerase/histidinol phosphatase N-terminal" evidence="9">
    <location>
        <begin position="341"/>
        <end position="406"/>
    </location>
</feature>
<dbReference type="InterPro" id="IPR040982">
    <property type="entry name" value="DNA_pol3_finger"/>
</dbReference>
<keyword evidence="4 7" id="KW-0269">Exonuclease</keyword>
<comment type="similarity">
    <text evidence="7">Belongs to the DNA polymerase type-C family. PolC subfamily.</text>
</comment>
<gene>
    <name evidence="7" type="primary">polC</name>
    <name evidence="10" type="ORF">IAD12_04725</name>
</gene>
<dbReference type="NCBIfam" id="TIGR01405">
    <property type="entry name" value="polC_Gram_pos"/>
    <property type="match status" value="1"/>
</dbReference>
<dbReference type="InterPro" id="IPR004013">
    <property type="entry name" value="PHP_dom"/>
</dbReference>
<dbReference type="GO" id="GO:0003887">
    <property type="term" value="F:DNA-directed DNA polymerase activity"/>
    <property type="evidence" value="ECO:0007669"/>
    <property type="project" value="UniProtKB-UniRule"/>
</dbReference>
<reference evidence="10" key="2">
    <citation type="journal article" date="2021" name="PeerJ">
        <title>Extensive microbial diversity within the chicken gut microbiome revealed by metagenomics and culture.</title>
        <authorList>
            <person name="Gilroy R."/>
            <person name="Ravi A."/>
            <person name="Getino M."/>
            <person name="Pursley I."/>
            <person name="Horton D.L."/>
            <person name="Alikhan N.F."/>
            <person name="Baker D."/>
            <person name="Gharbi K."/>
            <person name="Hall N."/>
            <person name="Watson M."/>
            <person name="Adriaenssens E.M."/>
            <person name="Foster-Nyarko E."/>
            <person name="Jarju S."/>
            <person name="Secka A."/>
            <person name="Antonio M."/>
            <person name="Oren A."/>
            <person name="Chaudhuri R.R."/>
            <person name="La Ragione R."/>
            <person name="Hildebrand F."/>
            <person name="Pallen M.J."/>
        </authorList>
    </citation>
    <scope>NUCLEOTIDE SEQUENCE</scope>
    <source>
        <strain evidence="10">CHK176-22527</strain>
    </source>
</reference>
<dbReference type="NCBIfam" id="NF001688">
    <property type="entry name" value="PRK00448.1"/>
    <property type="match status" value="1"/>
</dbReference>
<keyword evidence="7" id="KW-0963">Cytoplasm</keyword>
<evidence type="ECO:0000256" key="7">
    <source>
        <dbReference type="HAMAP-Rule" id="MF_00356"/>
    </source>
</evidence>
<evidence type="ECO:0000313" key="10">
    <source>
        <dbReference type="EMBL" id="HIT99540.1"/>
    </source>
</evidence>
<evidence type="ECO:0000256" key="4">
    <source>
        <dbReference type="ARBA" id="ARBA00022839"/>
    </source>
</evidence>
<dbReference type="Gene3D" id="3.30.1900.20">
    <property type="match status" value="2"/>
</dbReference>
<dbReference type="HAMAP" id="MF_00356">
    <property type="entry name" value="DNApol_PolC"/>
    <property type="match status" value="1"/>
</dbReference>
<reference evidence="10" key="1">
    <citation type="submission" date="2020-10" db="EMBL/GenBank/DDBJ databases">
        <authorList>
            <person name="Gilroy R."/>
        </authorList>
    </citation>
    <scope>NUCLEOTIDE SEQUENCE</scope>
    <source>
        <strain evidence="10">CHK176-22527</strain>
    </source>
</reference>
<dbReference type="SUPFAM" id="SSF89550">
    <property type="entry name" value="PHP domain-like"/>
    <property type="match status" value="1"/>
</dbReference>
<dbReference type="InterPro" id="IPR016195">
    <property type="entry name" value="Pol/histidinol_Pase-like"/>
</dbReference>
<evidence type="ECO:0000256" key="3">
    <source>
        <dbReference type="ARBA" id="ARBA00022705"/>
    </source>
</evidence>
<keyword evidence="1 7" id="KW-0808">Transferase</keyword>
<dbReference type="InterPro" id="IPR011708">
    <property type="entry name" value="DNA_pol3_alpha_NTPase_dom"/>
</dbReference>
<keyword evidence="3 7" id="KW-0235">DNA replication</keyword>
<evidence type="ECO:0000256" key="8">
    <source>
        <dbReference type="SAM" id="MobiDB-lite"/>
    </source>
</evidence>
<dbReference type="InterPro" id="IPR044923">
    <property type="entry name" value="PolC_middle_finger_sf"/>
</dbReference>
<dbReference type="EMBL" id="DVLX01000056">
    <property type="protein sequence ID" value="HIT99540.1"/>
    <property type="molecule type" value="Genomic_DNA"/>
</dbReference>
<dbReference type="CDD" id="cd07435">
    <property type="entry name" value="PHP_PolIIIA_POLC"/>
    <property type="match status" value="1"/>
</dbReference>
<keyword evidence="7" id="KW-0540">Nuclease</keyword>
<keyword evidence="7" id="KW-0378">Hydrolase</keyword>
<protein>
    <recommendedName>
        <fullName evidence="7">DNA polymerase III PolC-type</fullName>
        <shortName evidence="7">PolIII</shortName>
        <ecNumber evidence="7">2.7.7.7</ecNumber>
    </recommendedName>
</protein>
<dbReference type="AlphaFoldDB" id="A0A9D1HDV1"/>
<dbReference type="Pfam" id="PF17657">
    <property type="entry name" value="DNA_pol3_finger"/>
    <property type="match status" value="1"/>
</dbReference>
<dbReference type="Gene3D" id="1.10.150.870">
    <property type="match status" value="1"/>
</dbReference>
<dbReference type="PANTHER" id="PTHR32294">
    <property type="entry name" value="DNA POLYMERASE III SUBUNIT ALPHA"/>
    <property type="match status" value="1"/>
</dbReference>
<dbReference type="CDD" id="cd04484">
    <property type="entry name" value="polC_OBF"/>
    <property type="match status" value="1"/>
</dbReference>
<dbReference type="Gene3D" id="6.10.140.1510">
    <property type="match status" value="1"/>
</dbReference>
<dbReference type="Pfam" id="PF07733">
    <property type="entry name" value="DNA_pol3_alpha"/>
    <property type="match status" value="2"/>
</dbReference>
<comment type="function">
    <text evidence="7">Required for replicative DNA synthesis. This DNA polymerase also exhibits 3' to 5' exonuclease activity.</text>
</comment>
<dbReference type="GO" id="GO:0008408">
    <property type="term" value="F:3'-5' exonuclease activity"/>
    <property type="evidence" value="ECO:0007669"/>
    <property type="project" value="UniProtKB-UniRule"/>
</dbReference>
<dbReference type="Gene3D" id="2.40.50.140">
    <property type="entry name" value="Nucleic acid-binding proteins"/>
    <property type="match status" value="1"/>
</dbReference>
<dbReference type="Pfam" id="PF02811">
    <property type="entry name" value="PHP"/>
    <property type="match status" value="1"/>
</dbReference>
<comment type="subcellular location">
    <subcellularLocation>
        <location evidence="7">Cytoplasm</location>
    </subcellularLocation>
</comment>
<keyword evidence="2 7" id="KW-0548">Nucleotidyltransferase</keyword>
<dbReference type="GO" id="GO:0006261">
    <property type="term" value="P:DNA-templated DNA replication"/>
    <property type="evidence" value="ECO:0007669"/>
    <property type="project" value="UniProtKB-UniRule"/>
</dbReference>
<dbReference type="Gene3D" id="1.10.150.700">
    <property type="entry name" value="PolC, middle finger domain"/>
    <property type="match status" value="1"/>
</dbReference>
<sequence>MIEILEDSIDFSKLGEESRKFFKADVKEAAIIEESRSLKIVMQLNYVLPVESIDKFKRSLIGRLKGIEKVDIDIEYTDLKQDKAEAVSNYIEHMIGIVNGKFAHVTKTIYTDIFELDDDHLTIYALGELSVEILNRQVAAEFRKLLLRDIGLDIDVRFENKTDDYRKAGRHMEEKEAERPVEINRAANPSAPKKEKPEPKNPSAPSFSQGKRKRGYVPVSGNVIMGKPITQEPVPISEINSESGTVVIEGELFKKDSRTTKTDSKLITLYITDKRTSICVKAFAVNQKWEDIDTHFKSGDGIKVRGQAQWDRFDNCTVIMADSLEKTEKKEREDTYPKKRVELHAHTKMSAMDGLNDVKHMVQTAEKWGHKAIAITDHGVVQAFPDASHAAKDIKILYGCEGYLLEDRDLINEDGSINYKGRGTNHVIIFAKNRTGLKNLYKLVSFSHLNYFYKKPRIPKSVLTKHREGLIVGSACEAGEIYRAVLRNEDEEEMRRLVEFYDYLEIQPVVNNRFLIEGGHVKSEDELRENNMKIVALGEKYGKPVVATCDAHYFDEEEALYRRIIMAGQGFKDVEGDEGLYFRTTDEMMEEFMYLGEEKAREVVIDNTNMIADMMEDMMPVPEGKFPPKIEGAEEDLRKACEEKAAAMYGSPLPQEIRQRLDKELNSIIDNGYAVMYRSAELLVKKSLKDGYLVGSRGSVGSSFAATMSGITEVNPLPPHYLCPNCKHLEWGDNEKYDCGVDMPDKVCPECGTPYNKEGFTIPFETFLGFEANKEPDIDLNFAGEYQATAQKYVEEIFGRENVYKAGTISAVKARIAFGYVARYFEERDISVNRFEIDRLTECCTGVKKTSGQHPGGIIIVPDGHEIYEFCPVQHPANDVKSDIITTHFDYHSIDKNLLKLDILGHDAPSMIRQLQDMTGVDPTKVPIKDDKVMSIFKGTEGLDIKDPDYRFTHGSYGIPEFGTKFVRQMLDDTKPENFADLVRISGFSHGTDVWLNNAQDLIVNGIATMKDAISTRDDIMNYLRLKGVPNKDAFTIMEKVRKGKGLTEEQEILMRENDVPEWYIESCKKIQYMFPRAHAVAYVMMSNRIAYYKVYHPVEFYAVYFTAKVAYFDEKVILKGRDAILARMDEILKKGKDMSKKEEDEIPVLEVAYEMCARGYEFEPARLSISDGLRFLSHDGKVLLPFVAITGVGEGAAKVFAEEYKKRPYETVEDVSDRGKINKSALDEMRQHGVLEGLPETAQISLFG</sequence>
<dbReference type="InterPro" id="IPR029460">
    <property type="entry name" value="DNAPol_HHH"/>
</dbReference>
<dbReference type="GO" id="GO:0005737">
    <property type="term" value="C:cytoplasm"/>
    <property type="evidence" value="ECO:0007669"/>
    <property type="project" value="UniProtKB-SubCell"/>
</dbReference>
<proteinExistence type="inferred from homology"/>
<name>A0A9D1HDV1_9FIRM</name>
<dbReference type="InterPro" id="IPR006308">
    <property type="entry name" value="Pol_III_a_PolC-type_gram_pos"/>
</dbReference>
<feature type="compositionally biased region" description="Basic and acidic residues" evidence="8">
    <location>
        <begin position="167"/>
        <end position="182"/>
    </location>
</feature>
<dbReference type="InterPro" id="IPR012340">
    <property type="entry name" value="NA-bd_OB-fold"/>
</dbReference>
<dbReference type="SMART" id="SM00481">
    <property type="entry name" value="POLIIIAc"/>
    <property type="match status" value="1"/>
</dbReference>
<feature type="region of interest" description="Disordered" evidence="8">
    <location>
        <begin position="167"/>
        <end position="214"/>
    </location>
</feature>
<dbReference type="GO" id="GO:0003677">
    <property type="term" value="F:DNA binding"/>
    <property type="evidence" value="ECO:0007669"/>
    <property type="project" value="UniProtKB-UniRule"/>
</dbReference>
<dbReference type="PANTHER" id="PTHR32294:SF5">
    <property type="entry name" value="DNA POLYMERASE III POLC-TYPE"/>
    <property type="match status" value="1"/>
</dbReference>
<evidence type="ECO:0000256" key="5">
    <source>
        <dbReference type="ARBA" id="ARBA00022932"/>
    </source>
</evidence>
<dbReference type="EC" id="2.7.7.7" evidence="7"/>
<comment type="caution">
    <text evidence="10">The sequence shown here is derived from an EMBL/GenBank/DDBJ whole genome shotgun (WGS) entry which is preliminary data.</text>
</comment>
<evidence type="ECO:0000313" key="11">
    <source>
        <dbReference type="Proteomes" id="UP000824159"/>
    </source>
</evidence>
<evidence type="ECO:0000256" key="1">
    <source>
        <dbReference type="ARBA" id="ARBA00022679"/>
    </source>
</evidence>
<dbReference type="Proteomes" id="UP000824159">
    <property type="component" value="Unassembled WGS sequence"/>
</dbReference>
<dbReference type="InterPro" id="IPR003141">
    <property type="entry name" value="Pol/His_phosphatase_N"/>
</dbReference>
<evidence type="ECO:0000259" key="9">
    <source>
        <dbReference type="SMART" id="SM00481"/>
    </source>
</evidence>
<comment type="catalytic activity">
    <reaction evidence="6 7">
        <text>DNA(n) + a 2'-deoxyribonucleoside 5'-triphosphate = DNA(n+1) + diphosphate</text>
        <dbReference type="Rhea" id="RHEA:22508"/>
        <dbReference type="Rhea" id="RHEA-COMP:17339"/>
        <dbReference type="Rhea" id="RHEA-COMP:17340"/>
        <dbReference type="ChEBI" id="CHEBI:33019"/>
        <dbReference type="ChEBI" id="CHEBI:61560"/>
        <dbReference type="ChEBI" id="CHEBI:173112"/>
        <dbReference type="EC" id="2.7.7.7"/>
    </reaction>
</comment>
<dbReference type="Pfam" id="PF14579">
    <property type="entry name" value="HHH_6"/>
    <property type="match status" value="1"/>
</dbReference>
<dbReference type="InterPro" id="IPR004805">
    <property type="entry name" value="DnaE2/DnaE/PolC"/>
</dbReference>
<accession>A0A9D1HDV1</accession>
<evidence type="ECO:0000256" key="2">
    <source>
        <dbReference type="ARBA" id="ARBA00022695"/>
    </source>
</evidence>
<organism evidence="10 11">
    <name type="scientific">Candidatus Allocopromorpha excrementavium</name>
    <dbReference type="NCBI Taxonomy" id="2840741"/>
    <lineage>
        <taxon>Bacteria</taxon>
        <taxon>Bacillati</taxon>
        <taxon>Bacillota</taxon>
        <taxon>Clostridia</taxon>
        <taxon>Eubacteriales</taxon>
        <taxon>Eubacteriaceae</taxon>
        <taxon>Eubacteriaceae incertae sedis</taxon>
        <taxon>Candidatus Allocopromorpha</taxon>
    </lineage>
</organism>
<evidence type="ECO:0000256" key="6">
    <source>
        <dbReference type="ARBA" id="ARBA00049244"/>
    </source>
</evidence>
<dbReference type="Gene3D" id="3.20.20.140">
    <property type="entry name" value="Metal-dependent hydrolases"/>
    <property type="match status" value="1"/>
</dbReference>
<keyword evidence="5 7" id="KW-0239">DNA-directed DNA polymerase</keyword>